<dbReference type="InterPro" id="IPR027417">
    <property type="entry name" value="P-loop_NTPase"/>
</dbReference>
<gene>
    <name evidence="3" type="ORF">S03H2_20882</name>
</gene>
<dbReference type="GO" id="GO:0004140">
    <property type="term" value="F:dephospho-CoA kinase activity"/>
    <property type="evidence" value="ECO:0007669"/>
    <property type="project" value="InterPro"/>
</dbReference>
<accession>X1G7A6</accession>
<dbReference type="EMBL" id="BARU01011063">
    <property type="protein sequence ID" value="GAH40710.1"/>
    <property type="molecule type" value="Genomic_DNA"/>
</dbReference>
<sequence>KPDTEVWREVVAAFGTEILKPNGEIDRNKLGETVFGNPALLSRLNEIMHPLNNRLSPVMKSLCHNYTPQQTAGNCVFQWKLRLQVPALLKKLRRTFSAPETKRSGAVTPLLPPQIISA</sequence>
<protein>
    <recommendedName>
        <fullName evidence="4">Dephospho-CoA kinase</fullName>
    </recommendedName>
</protein>
<proteinExistence type="predicted"/>
<organism evidence="3">
    <name type="scientific">marine sediment metagenome</name>
    <dbReference type="NCBI Taxonomy" id="412755"/>
    <lineage>
        <taxon>unclassified sequences</taxon>
        <taxon>metagenomes</taxon>
        <taxon>ecological metagenomes</taxon>
    </lineage>
</organism>
<evidence type="ECO:0000256" key="1">
    <source>
        <dbReference type="ARBA" id="ARBA00022741"/>
    </source>
</evidence>
<evidence type="ECO:0000256" key="2">
    <source>
        <dbReference type="ARBA" id="ARBA00022840"/>
    </source>
</evidence>
<keyword evidence="1" id="KW-0547">Nucleotide-binding</keyword>
<dbReference type="AlphaFoldDB" id="X1G7A6"/>
<reference evidence="3" key="1">
    <citation type="journal article" date="2014" name="Front. Microbiol.">
        <title>High frequency of phylogenetically diverse reductive dehalogenase-homologous genes in deep subseafloor sedimentary metagenomes.</title>
        <authorList>
            <person name="Kawai M."/>
            <person name="Futagami T."/>
            <person name="Toyoda A."/>
            <person name="Takaki Y."/>
            <person name="Nishi S."/>
            <person name="Hori S."/>
            <person name="Arai W."/>
            <person name="Tsubouchi T."/>
            <person name="Morono Y."/>
            <person name="Uchiyama I."/>
            <person name="Ito T."/>
            <person name="Fujiyama A."/>
            <person name="Inagaki F."/>
            <person name="Takami H."/>
        </authorList>
    </citation>
    <scope>NUCLEOTIDE SEQUENCE</scope>
    <source>
        <strain evidence="3">Expedition CK06-06</strain>
    </source>
</reference>
<dbReference type="GO" id="GO:0015937">
    <property type="term" value="P:coenzyme A biosynthetic process"/>
    <property type="evidence" value="ECO:0007669"/>
    <property type="project" value="InterPro"/>
</dbReference>
<name>X1G7A6_9ZZZZ</name>
<keyword evidence="2" id="KW-0067">ATP-binding</keyword>
<evidence type="ECO:0008006" key="4">
    <source>
        <dbReference type="Google" id="ProtNLM"/>
    </source>
</evidence>
<evidence type="ECO:0000313" key="3">
    <source>
        <dbReference type="EMBL" id="GAH40710.1"/>
    </source>
</evidence>
<dbReference type="GO" id="GO:0005524">
    <property type="term" value="F:ATP binding"/>
    <property type="evidence" value="ECO:0007669"/>
    <property type="project" value="UniProtKB-KW"/>
</dbReference>
<dbReference type="Pfam" id="PF01121">
    <property type="entry name" value="CoaE"/>
    <property type="match status" value="1"/>
</dbReference>
<dbReference type="InterPro" id="IPR001977">
    <property type="entry name" value="Depp_CoAkinase"/>
</dbReference>
<dbReference type="Gene3D" id="3.40.50.300">
    <property type="entry name" value="P-loop containing nucleotide triphosphate hydrolases"/>
    <property type="match status" value="1"/>
</dbReference>
<dbReference type="PROSITE" id="PS51219">
    <property type="entry name" value="DPCK"/>
    <property type="match status" value="1"/>
</dbReference>
<comment type="caution">
    <text evidence="3">The sequence shown here is derived from an EMBL/GenBank/DDBJ whole genome shotgun (WGS) entry which is preliminary data.</text>
</comment>
<feature type="non-terminal residue" evidence="3">
    <location>
        <position position="1"/>
    </location>
</feature>